<keyword evidence="5" id="KW-1185">Reference proteome</keyword>
<dbReference type="GO" id="GO:0004222">
    <property type="term" value="F:metalloendopeptidase activity"/>
    <property type="evidence" value="ECO:0007669"/>
    <property type="project" value="TreeGrafter"/>
</dbReference>
<dbReference type="InterPro" id="IPR016047">
    <property type="entry name" value="M23ase_b-sheet_dom"/>
</dbReference>
<keyword evidence="2" id="KW-0812">Transmembrane</keyword>
<dbReference type="RefSeq" id="WP_186918227.1">
    <property type="nucleotide sequence ID" value="NZ_JACOPQ010000001.1"/>
</dbReference>
<reference evidence="4" key="1">
    <citation type="submission" date="2020-08" db="EMBL/GenBank/DDBJ databases">
        <title>Genome public.</title>
        <authorList>
            <person name="Liu C."/>
            <person name="Sun Q."/>
        </authorList>
    </citation>
    <scope>NUCLEOTIDE SEQUENCE</scope>
    <source>
        <strain evidence="4">NSJ-52</strain>
    </source>
</reference>
<feature type="region of interest" description="Disordered" evidence="1">
    <location>
        <begin position="59"/>
        <end position="112"/>
    </location>
</feature>
<evidence type="ECO:0000256" key="2">
    <source>
        <dbReference type="SAM" id="Phobius"/>
    </source>
</evidence>
<comment type="caution">
    <text evidence="4">The sequence shown here is derived from an EMBL/GenBank/DDBJ whole genome shotgun (WGS) entry which is preliminary data.</text>
</comment>
<evidence type="ECO:0000313" key="4">
    <source>
        <dbReference type="EMBL" id="MBC5735604.1"/>
    </source>
</evidence>
<dbReference type="Gene3D" id="2.70.70.10">
    <property type="entry name" value="Glucose Permease (Domain IIA)"/>
    <property type="match status" value="1"/>
</dbReference>
<proteinExistence type="predicted"/>
<keyword evidence="2" id="KW-0472">Membrane</keyword>
<name>A0A8J6MBV6_9FIRM</name>
<dbReference type="Proteomes" id="UP000607645">
    <property type="component" value="Unassembled WGS sequence"/>
</dbReference>
<dbReference type="CDD" id="cd12797">
    <property type="entry name" value="M23_peptidase"/>
    <property type="match status" value="1"/>
</dbReference>
<dbReference type="Pfam" id="PF01551">
    <property type="entry name" value="Peptidase_M23"/>
    <property type="match status" value="1"/>
</dbReference>
<evidence type="ECO:0000256" key="1">
    <source>
        <dbReference type="SAM" id="MobiDB-lite"/>
    </source>
</evidence>
<feature type="transmembrane region" description="Helical" evidence="2">
    <location>
        <begin position="18"/>
        <end position="37"/>
    </location>
</feature>
<dbReference type="SUPFAM" id="SSF51261">
    <property type="entry name" value="Duplicated hybrid motif"/>
    <property type="match status" value="1"/>
</dbReference>
<dbReference type="InterPro" id="IPR011055">
    <property type="entry name" value="Dup_hybrid_motif"/>
</dbReference>
<dbReference type="PANTHER" id="PTHR21666">
    <property type="entry name" value="PEPTIDASE-RELATED"/>
    <property type="match status" value="1"/>
</dbReference>
<dbReference type="PANTHER" id="PTHR21666:SF270">
    <property type="entry name" value="MUREIN HYDROLASE ACTIVATOR ENVC"/>
    <property type="match status" value="1"/>
</dbReference>
<gene>
    <name evidence="4" type="ORF">H8S62_01095</name>
</gene>
<dbReference type="EMBL" id="JACOPQ010000001">
    <property type="protein sequence ID" value="MBC5735604.1"/>
    <property type="molecule type" value="Genomic_DNA"/>
</dbReference>
<accession>A0A8J6MBV6</accession>
<dbReference type="AlphaFoldDB" id="A0A8J6MBV6"/>
<sequence length="254" mass="25963">MKKPWTERAGDFMAGKGFYIVLFLCVAAIGISGYYLFSSLNGSDPAAPVAGTAQVTVTPTPSAAPSVNPSASAAAPSVSPVKPAIPSASPKASETPAPSASASAVATPAPTPTKSVATVYTWPVKGDIIQVYSPDQQVFSTTMDDWRTHPGIDIAAEAGAQVKAAGNGTVESVEQDYFMGTTVTIDHGNGVKSVYANLTEIPTVKAGDSVSVGDIIGSVGSTAKAESLSASHLHFEMTNSGAYVDPADYLPELH</sequence>
<feature type="domain" description="M23ase beta-sheet core" evidence="3">
    <location>
        <begin position="148"/>
        <end position="246"/>
    </location>
</feature>
<evidence type="ECO:0000259" key="3">
    <source>
        <dbReference type="Pfam" id="PF01551"/>
    </source>
</evidence>
<protein>
    <submittedName>
        <fullName evidence="4">M23 family metallopeptidase</fullName>
    </submittedName>
</protein>
<dbReference type="InterPro" id="IPR050570">
    <property type="entry name" value="Cell_wall_metabolism_enzyme"/>
</dbReference>
<keyword evidence="2" id="KW-1133">Transmembrane helix</keyword>
<evidence type="ECO:0000313" key="5">
    <source>
        <dbReference type="Proteomes" id="UP000607645"/>
    </source>
</evidence>
<organism evidence="4 5">
    <name type="scientific">Lawsonibacter faecis</name>
    <dbReference type="NCBI Taxonomy" id="2763052"/>
    <lineage>
        <taxon>Bacteria</taxon>
        <taxon>Bacillati</taxon>
        <taxon>Bacillota</taxon>
        <taxon>Clostridia</taxon>
        <taxon>Eubacteriales</taxon>
        <taxon>Oscillospiraceae</taxon>
        <taxon>Lawsonibacter</taxon>
    </lineage>
</organism>